<sequence>MILSEIAVNGGIYALAGAFAGLMSGLMGIGGGIVVVPALLFIFQHNPAFPSNLTMHFAAGTSLAVMLFTSQSSIRAHYRQSGIQWGVYNRLWPGIIIGAITGGVLADQLPTRWLEILFGLFLLFVAFKMLSGMQITRPQQFPRPWINNLISFLIGCKSGLLGVGGGTVIIPYLSYCGMEMPKIAPVSALCTMTVAIIGTITFIMTGLNEVGLPAYTTGYIYWPAVLCIAIPSSIFAPVGAKLTYVLPIKHLKYGFVVILVFTAINLLI</sequence>
<evidence type="ECO:0000256" key="2">
    <source>
        <dbReference type="ARBA" id="ARBA00009142"/>
    </source>
</evidence>
<comment type="similarity">
    <text evidence="2 6">Belongs to the 4-toluene sulfonate uptake permease (TSUP) (TC 2.A.102) family.</text>
</comment>
<dbReference type="EMBL" id="LNYB01000012">
    <property type="protein sequence ID" value="KTD03912.1"/>
    <property type="molecule type" value="Genomic_DNA"/>
</dbReference>
<evidence type="ECO:0000256" key="6">
    <source>
        <dbReference type="RuleBase" id="RU363041"/>
    </source>
</evidence>
<dbReference type="EMBL" id="UASS01000022">
    <property type="protein sequence ID" value="SPX61497.1"/>
    <property type="molecule type" value="Genomic_DNA"/>
</dbReference>
<keyword evidence="4 6" id="KW-1133">Transmembrane helix</keyword>
<evidence type="ECO:0000256" key="5">
    <source>
        <dbReference type="ARBA" id="ARBA00023136"/>
    </source>
</evidence>
<evidence type="ECO:0000313" key="8">
    <source>
        <dbReference type="EMBL" id="SPX61497.1"/>
    </source>
</evidence>
<dbReference type="STRING" id="453.Lfee_0313"/>
<feature type="transmembrane region" description="Helical" evidence="6">
    <location>
        <begin position="150"/>
        <end position="174"/>
    </location>
</feature>
<organism evidence="7 9">
    <name type="scientific">Legionella feeleii</name>
    <dbReference type="NCBI Taxonomy" id="453"/>
    <lineage>
        <taxon>Bacteria</taxon>
        <taxon>Pseudomonadati</taxon>
        <taxon>Pseudomonadota</taxon>
        <taxon>Gammaproteobacteria</taxon>
        <taxon>Legionellales</taxon>
        <taxon>Legionellaceae</taxon>
        <taxon>Legionella</taxon>
    </lineage>
</organism>
<dbReference type="Proteomes" id="UP000251942">
    <property type="component" value="Unassembled WGS sequence"/>
</dbReference>
<dbReference type="PATRIC" id="fig|453.4.peg.340"/>
<keyword evidence="9" id="KW-1185">Reference proteome</keyword>
<protein>
    <recommendedName>
        <fullName evidence="6">Probable membrane transporter protein</fullName>
    </recommendedName>
</protein>
<keyword evidence="3 6" id="KW-0812">Transmembrane</keyword>
<dbReference type="RefSeq" id="WP_058443534.1">
    <property type="nucleotide sequence ID" value="NZ_CAAAHT010000009.1"/>
</dbReference>
<feature type="transmembrane region" description="Helical" evidence="6">
    <location>
        <begin position="112"/>
        <end position="130"/>
    </location>
</feature>
<dbReference type="PANTHER" id="PTHR43483:SF3">
    <property type="entry name" value="MEMBRANE TRANSPORTER PROTEIN HI_0806-RELATED"/>
    <property type="match status" value="1"/>
</dbReference>
<evidence type="ECO:0000313" key="7">
    <source>
        <dbReference type="EMBL" id="KTD03912.1"/>
    </source>
</evidence>
<dbReference type="AlphaFoldDB" id="A0A0W0U7L6"/>
<dbReference type="PANTHER" id="PTHR43483">
    <property type="entry name" value="MEMBRANE TRANSPORTER PROTEIN HI_0806-RELATED"/>
    <property type="match status" value="1"/>
</dbReference>
<feature type="transmembrane region" description="Helical" evidence="6">
    <location>
        <begin position="250"/>
        <end position="267"/>
    </location>
</feature>
<feature type="transmembrane region" description="Helical" evidence="6">
    <location>
        <begin position="219"/>
        <end position="238"/>
    </location>
</feature>
<dbReference type="Pfam" id="PF01925">
    <property type="entry name" value="TauE"/>
    <property type="match status" value="1"/>
</dbReference>
<dbReference type="Proteomes" id="UP000054698">
    <property type="component" value="Unassembled WGS sequence"/>
</dbReference>
<name>A0A0W0U7L6_9GAMM</name>
<keyword evidence="5 6" id="KW-0472">Membrane</keyword>
<evidence type="ECO:0000256" key="1">
    <source>
        <dbReference type="ARBA" id="ARBA00004141"/>
    </source>
</evidence>
<accession>A0A0W0U7L6</accession>
<keyword evidence="6" id="KW-1003">Cell membrane</keyword>
<dbReference type="GO" id="GO:0005886">
    <property type="term" value="C:plasma membrane"/>
    <property type="evidence" value="ECO:0007669"/>
    <property type="project" value="UniProtKB-SubCell"/>
</dbReference>
<dbReference type="InterPro" id="IPR002781">
    <property type="entry name" value="TM_pro_TauE-like"/>
</dbReference>
<evidence type="ECO:0000313" key="10">
    <source>
        <dbReference type="Proteomes" id="UP000251942"/>
    </source>
</evidence>
<reference evidence="8 10" key="2">
    <citation type="submission" date="2018-06" db="EMBL/GenBank/DDBJ databases">
        <authorList>
            <consortium name="Pathogen Informatics"/>
            <person name="Doyle S."/>
        </authorList>
    </citation>
    <scope>NUCLEOTIDE SEQUENCE [LARGE SCALE GENOMIC DNA]</scope>
    <source>
        <strain evidence="8 10">NCTC12022</strain>
    </source>
</reference>
<gene>
    <name evidence="7" type="ORF">Lfee_0313</name>
    <name evidence="8" type="ORF">NCTC12022_02237</name>
</gene>
<proteinExistence type="inferred from homology"/>
<reference evidence="7 9" key="1">
    <citation type="submission" date="2015-11" db="EMBL/GenBank/DDBJ databases">
        <title>Genomic analysis of 38 Legionella species identifies large and diverse effector repertoires.</title>
        <authorList>
            <person name="Burstein D."/>
            <person name="Amaro F."/>
            <person name="Zusman T."/>
            <person name="Lifshitz Z."/>
            <person name="Cohen O."/>
            <person name="Gilbert J.A."/>
            <person name="Pupko T."/>
            <person name="Shuman H.A."/>
            <person name="Segal G."/>
        </authorList>
    </citation>
    <scope>NUCLEOTIDE SEQUENCE [LARGE SCALE GENOMIC DNA]</scope>
    <source>
        <strain evidence="7 9">WO-44C</strain>
    </source>
</reference>
<feature type="transmembrane region" description="Helical" evidence="6">
    <location>
        <begin position="186"/>
        <end position="207"/>
    </location>
</feature>
<feature type="transmembrane region" description="Helical" evidence="6">
    <location>
        <begin position="12"/>
        <end position="43"/>
    </location>
</feature>
<evidence type="ECO:0000256" key="4">
    <source>
        <dbReference type="ARBA" id="ARBA00022989"/>
    </source>
</evidence>
<evidence type="ECO:0000313" key="9">
    <source>
        <dbReference type="Proteomes" id="UP000054698"/>
    </source>
</evidence>
<feature type="transmembrane region" description="Helical" evidence="6">
    <location>
        <begin position="90"/>
        <end position="106"/>
    </location>
</feature>
<feature type="transmembrane region" description="Helical" evidence="6">
    <location>
        <begin position="49"/>
        <end position="69"/>
    </location>
</feature>
<evidence type="ECO:0000256" key="3">
    <source>
        <dbReference type="ARBA" id="ARBA00022692"/>
    </source>
</evidence>
<comment type="subcellular location">
    <subcellularLocation>
        <location evidence="6">Cell membrane</location>
        <topology evidence="6">Multi-pass membrane protein</topology>
    </subcellularLocation>
    <subcellularLocation>
        <location evidence="1">Membrane</location>
        <topology evidence="1">Multi-pass membrane protein</topology>
    </subcellularLocation>
</comment>
<dbReference type="OrthoDB" id="457670at2"/>